<dbReference type="PROSITE" id="PS50127">
    <property type="entry name" value="UBC_2"/>
    <property type="match status" value="1"/>
</dbReference>
<dbReference type="eggNOG" id="KOG0897">
    <property type="taxonomic scope" value="Eukaryota"/>
</dbReference>
<dbReference type="Proteomes" id="UP000008744">
    <property type="component" value="Unassembled WGS sequence"/>
</dbReference>
<dbReference type="AlphaFoldDB" id="B4H975"/>
<dbReference type="OMA" id="EAMIIQI"/>
<protein>
    <submittedName>
        <fullName evidence="3">GL20899</fullName>
    </submittedName>
</protein>
<evidence type="ECO:0000259" key="2">
    <source>
        <dbReference type="PROSITE" id="PS50127"/>
    </source>
</evidence>
<evidence type="ECO:0000256" key="1">
    <source>
        <dbReference type="SAM" id="MobiDB-lite"/>
    </source>
</evidence>
<dbReference type="InterPro" id="IPR000608">
    <property type="entry name" value="UBC"/>
</dbReference>
<dbReference type="Pfam" id="PF00179">
    <property type="entry name" value="UQ_con"/>
    <property type="match status" value="1"/>
</dbReference>
<reference evidence="3 4" key="1">
    <citation type="journal article" date="2007" name="Nature">
        <title>Evolution of genes and genomes on the Drosophila phylogeny.</title>
        <authorList>
            <consortium name="Drosophila 12 Genomes Consortium"/>
            <person name="Clark A.G."/>
            <person name="Eisen M.B."/>
            <person name="Smith D.R."/>
            <person name="Bergman C.M."/>
            <person name="Oliver B."/>
            <person name="Markow T.A."/>
            <person name="Kaufman T.C."/>
            <person name="Kellis M."/>
            <person name="Gelbart W."/>
            <person name="Iyer V.N."/>
            <person name="Pollard D.A."/>
            <person name="Sackton T.B."/>
            <person name="Larracuente A.M."/>
            <person name="Singh N.D."/>
            <person name="Abad J.P."/>
            <person name="Abt D.N."/>
            <person name="Adryan B."/>
            <person name="Aguade M."/>
            <person name="Akashi H."/>
            <person name="Anderson W.W."/>
            <person name="Aquadro C.F."/>
            <person name="Ardell D.H."/>
            <person name="Arguello R."/>
            <person name="Artieri C.G."/>
            <person name="Barbash D.A."/>
            <person name="Barker D."/>
            <person name="Barsanti P."/>
            <person name="Batterham P."/>
            <person name="Batzoglou S."/>
            <person name="Begun D."/>
            <person name="Bhutkar A."/>
            <person name="Blanco E."/>
            <person name="Bosak S.A."/>
            <person name="Bradley R.K."/>
            <person name="Brand A.D."/>
            <person name="Brent M.R."/>
            <person name="Brooks A.N."/>
            <person name="Brown R.H."/>
            <person name="Butlin R.K."/>
            <person name="Caggese C."/>
            <person name="Calvi B.R."/>
            <person name="Bernardo de Carvalho A."/>
            <person name="Caspi A."/>
            <person name="Castrezana S."/>
            <person name="Celniker S.E."/>
            <person name="Chang J.L."/>
            <person name="Chapple C."/>
            <person name="Chatterji S."/>
            <person name="Chinwalla A."/>
            <person name="Civetta A."/>
            <person name="Clifton S.W."/>
            <person name="Comeron J.M."/>
            <person name="Costello J.C."/>
            <person name="Coyne J.A."/>
            <person name="Daub J."/>
            <person name="David R.G."/>
            <person name="Delcher A.L."/>
            <person name="Delehaunty K."/>
            <person name="Do C.B."/>
            <person name="Ebling H."/>
            <person name="Edwards K."/>
            <person name="Eickbush T."/>
            <person name="Evans J.D."/>
            <person name="Filipski A."/>
            <person name="Findeiss S."/>
            <person name="Freyhult E."/>
            <person name="Fulton L."/>
            <person name="Fulton R."/>
            <person name="Garcia A.C."/>
            <person name="Gardiner A."/>
            <person name="Garfield D.A."/>
            <person name="Garvin B.E."/>
            <person name="Gibson G."/>
            <person name="Gilbert D."/>
            <person name="Gnerre S."/>
            <person name="Godfrey J."/>
            <person name="Good R."/>
            <person name="Gotea V."/>
            <person name="Gravely B."/>
            <person name="Greenberg A.J."/>
            <person name="Griffiths-Jones S."/>
            <person name="Gross S."/>
            <person name="Guigo R."/>
            <person name="Gustafson E.A."/>
            <person name="Haerty W."/>
            <person name="Hahn M.W."/>
            <person name="Halligan D.L."/>
            <person name="Halpern A.L."/>
            <person name="Halter G.M."/>
            <person name="Han M.V."/>
            <person name="Heger A."/>
            <person name="Hillier L."/>
            <person name="Hinrichs A.S."/>
            <person name="Holmes I."/>
            <person name="Hoskins R.A."/>
            <person name="Hubisz M.J."/>
            <person name="Hultmark D."/>
            <person name="Huntley M.A."/>
            <person name="Jaffe D.B."/>
            <person name="Jagadeeshan S."/>
            <person name="Jeck W.R."/>
            <person name="Johnson J."/>
            <person name="Jones C.D."/>
            <person name="Jordan W.C."/>
            <person name="Karpen G.H."/>
            <person name="Kataoka E."/>
            <person name="Keightley P.D."/>
            <person name="Kheradpour P."/>
            <person name="Kirkness E.F."/>
            <person name="Koerich L.B."/>
            <person name="Kristiansen K."/>
            <person name="Kudrna D."/>
            <person name="Kulathinal R.J."/>
            <person name="Kumar S."/>
            <person name="Kwok R."/>
            <person name="Lander E."/>
            <person name="Langley C.H."/>
            <person name="Lapoint R."/>
            <person name="Lazzaro B.P."/>
            <person name="Lee S.J."/>
            <person name="Levesque L."/>
            <person name="Li R."/>
            <person name="Lin C.F."/>
            <person name="Lin M.F."/>
            <person name="Lindblad-Toh K."/>
            <person name="Llopart A."/>
            <person name="Long M."/>
            <person name="Low L."/>
            <person name="Lozovsky E."/>
            <person name="Lu J."/>
            <person name="Luo M."/>
            <person name="Machado C.A."/>
            <person name="Makalowski W."/>
            <person name="Marzo M."/>
            <person name="Matsuda M."/>
            <person name="Matzkin L."/>
            <person name="McAllister B."/>
            <person name="McBride C.S."/>
            <person name="McKernan B."/>
            <person name="McKernan K."/>
            <person name="Mendez-Lago M."/>
            <person name="Minx P."/>
            <person name="Mollenhauer M.U."/>
            <person name="Montooth K."/>
            <person name="Mount S.M."/>
            <person name="Mu X."/>
            <person name="Myers E."/>
            <person name="Negre B."/>
            <person name="Newfeld S."/>
            <person name="Nielsen R."/>
            <person name="Noor M.A."/>
            <person name="O'Grady P."/>
            <person name="Pachter L."/>
            <person name="Papaceit M."/>
            <person name="Parisi M.J."/>
            <person name="Parisi M."/>
            <person name="Parts L."/>
            <person name="Pedersen J.S."/>
            <person name="Pesole G."/>
            <person name="Phillippy A.M."/>
            <person name="Ponting C.P."/>
            <person name="Pop M."/>
            <person name="Porcelli D."/>
            <person name="Powell J.R."/>
            <person name="Prohaska S."/>
            <person name="Pruitt K."/>
            <person name="Puig M."/>
            <person name="Quesneville H."/>
            <person name="Ram K.R."/>
            <person name="Rand D."/>
            <person name="Rasmussen M.D."/>
            <person name="Reed L.K."/>
            <person name="Reenan R."/>
            <person name="Reily A."/>
            <person name="Remington K.A."/>
            <person name="Rieger T.T."/>
            <person name="Ritchie M.G."/>
            <person name="Robin C."/>
            <person name="Rogers Y.H."/>
            <person name="Rohde C."/>
            <person name="Rozas J."/>
            <person name="Rubenfield M.J."/>
            <person name="Ruiz A."/>
            <person name="Russo S."/>
            <person name="Salzberg S.L."/>
            <person name="Sanchez-Gracia A."/>
            <person name="Saranga D.J."/>
            <person name="Sato H."/>
            <person name="Schaeffer S.W."/>
            <person name="Schatz M.C."/>
            <person name="Schlenke T."/>
            <person name="Schwartz R."/>
            <person name="Segarra C."/>
            <person name="Singh R.S."/>
            <person name="Sirot L."/>
            <person name="Sirota M."/>
            <person name="Sisneros N.B."/>
            <person name="Smith C.D."/>
            <person name="Smith T.F."/>
            <person name="Spieth J."/>
            <person name="Stage D.E."/>
            <person name="Stark A."/>
            <person name="Stephan W."/>
            <person name="Strausberg R.L."/>
            <person name="Strempel S."/>
            <person name="Sturgill D."/>
            <person name="Sutton G."/>
            <person name="Sutton G.G."/>
            <person name="Tao W."/>
            <person name="Teichmann S."/>
            <person name="Tobari Y.N."/>
            <person name="Tomimura Y."/>
            <person name="Tsolas J.M."/>
            <person name="Valente V.L."/>
            <person name="Venter E."/>
            <person name="Venter J.C."/>
            <person name="Vicario S."/>
            <person name="Vieira F.G."/>
            <person name="Vilella A.J."/>
            <person name="Villasante A."/>
            <person name="Walenz B."/>
            <person name="Wang J."/>
            <person name="Wasserman M."/>
            <person name="Watts T."/>
            <person name="Wilson D."/>
            <person name="Wilson R.K."/>
            <person name="Wing R.A."/>
            <person name="Wolfner M.F."/>
            <person name="Wong A."/>
            <person name="Wong G.K."/>
            <person name="Wu C.I."/>
            <person name="Wu G."/>
            <person name="Yamamoto D."/>
            <person name="Yang H.P."/>
            <person name="Yang S.P."/>
            <person name="Yorke J.A."/>
            <person name="Yoshida K."/>
            <person name="Zdobnov E."/>
            <person name="Zhang P."/>
            <person name="Zhang Y."/>
            <person name="Zimin A.V."/>
            <person name="Baldwin J."/>
            <person name="Abdouelleil A."/>
            <person name="Abdulkadir J."/>
            <person name="Abebe A."/>
            <person name="Abera B."/>
            <person name="Abreu J."/>
            <person name="Acer S.C."/>
            <person name="Aftuck L."/>
            <person name="Alexander A."/>
            <person name="An P."/>
            <person name="Anderson E."/>
            <person name="Anderson S."/>
            <person name="Arachi H."/>
            <person name="Azer M."/>
            <person name="Bachantsang P."/>
            <person name="Barry A."/>
            <person name="Bayul T."/>
            <person name="Berlin A."/>
            <person name="Bessette D."/>
            <person name="Bloom T."/>
            <person name="Blye J."/>
            <person name="Boguslavskiy L."/>
            <person name="Bonnet C."/>
            <person name="Boukhgalter B."/>
            <person name="Bourzgui I."/>
            <person name="Brown A."/>
            <person name="Cahill P."/>
            <person name="Channer S."/>
            <person name="Cheshatsang Y."/>
            <person name="Chuda L."/>
            <person name="Citroen M."/>
            <person name="Collymore A."/>
            <person name="Cooke P."/>
            <person name="Costello M."/>
            <person name="D'Aco K."/>
            <person name="Daza R."/>
            <person name="De Haan G."/>
            <person name="DeGray S."/>
            <person name="DeMaso C."/>
            <person name="Dhargay N."/>
            <person name="Dooley K."/>
            <person name="Dooley E."/>
            <person name="Doricent M."/>
            <person name="Dorje P."/>
            <person name="Dorjee K."/>
            <person name="Dupes A."/>
            <person name="Elong R."/>
            <person name="Falk J."/>
            <person name="Farina A."/>
            <person name="Faro S."/>
            <person name="Ferguson D."/>
            <person name="Fisher S."/>
            <person name="Foley C.D."/>
            <person name="Franke A."/>
            <person name="Friedrich D."/>
            <person name="Gadbois L."/>
            <person name="Gearin G."/>
            <person name="Gearin C.R."/>
            <person name="Giannoukos G."/>
            <person name="Goode T."/>
            <person name="Graham J."/>
            <person name="Grandbois E."/>
            <person name="Grewal S."/>
            <person name="Gyaltsen K."/>
            <person name="Hafez N."/>
            <person name="Hagos B."/>
            <person name="Hall J."/>
            <person name="Henson C."/>
            <person name="Hollinger A."/>
            <person name="Honan T."/>
            <person name="Huard M.D."/>
            <person name="Hughes L."/>
            <person name="Hurhula B."/>
            <person name="Husby M.E."/>
            <person name="Kamat A."/>
            <person name="Kanga B."/>
            <person name="Kashin S."/>
            <person name="Khazanovich D."/>
            <person name="Kisner P."/>
            <person name="Lance K."/>
            <person name="Lara M."/>
            <person name="Lee W."/>
            <person name="Lennon N."/>
            <person name="Letendre F."/>
            <person name="LeVine R."/>
            <person name="Lipovsky A."/>
            <person name="Liu X."/>
            <person name="Liu J."/>
            <person name="Liu S."/>
            <person name="Lokyitsang T."/>
            <person name="Lokyitsang Y."/>
            <person name="Lubonja R."/>
            <person name="Lui A."/>
            <person name="MacDonald P."/>
            <person name="Magnisalis V."/>
            <person name="Maru K."/>
            <person name="Matthews C."/>
            <person name="McCusker W."/>
            <person name="McDonough S."/>
            <person name="Mehta T."/>
            <person name="Meldrim J."/>
            <person name="Meneus L."/>
            <person name="Mihai O."/>
            <person name="Mihalev A."/>
            <person name="Mihova T."/>
            <person name="Mittelman R."/>
            <person name="Mlenga V."/>
            <person name="Montmayeur A."/>
            <person name="Mulrain L."/>
            <person name="Navidi A."/>
            <person name="Naylor J."/>
            <person name="Negash T."/>
            <person name="Nguyen T."/>
            <person name="Nguyen N."/>
            <person name="Nicol R."/>
            <person name="Norbu C."/>
            <person name="Norbu N."/>
            <person name="Novod N."/>
            <person name="O'Neill B."/>
            <person name="Osman S."/>
            <person name="Markiewicz E."/>
            <person name="Oyono O.L."/>
            <person name="Patti C."/>
            <person name="Phunkhang P."/>
            <person name="Pierre F."/>
            <person name="Priest M."/>
            <person name="Raghuraman S."/>
            <person name="Rege F."/>
            <person name="Reyes R."/>
            <person name="Rise C."/>
            <person name="Rogov P."/>
            <person name="Ross K."/>
            <person name="Ryan E."/>
            <person name="Settipalli S."/>
            <person name="Shea T."/>
            <person name="Sherpa N."/>
            <person name="Shi L."/>
            <person name="Shih D."/>
            <person name="Sparrow T."/>
            <person name="Spaulding J."/>
            <person name="Stalker J."/>
            <person name="Stange-Thomann N."/>
            <person name="Stavropoulos S."/>
            <person name="Stone C."/>
            <person name="Strader C."/>
            <person name="Tesfaye S."/>
            <person name="Thomson T."/>
            <person name="Thoulutsang Y."/>
            <person name="Thoulutsang D."/>
            <person name="Topham K."/>
            <person name="Topping I."/>
            <person name="Tsamla T."/>
            <person name="Vassiliev H."/>
            <person name="Vo A."/>
            <person name="Wangchuk T."/>
            <person name="Wangdi T."/>
            <person name="Weiand M."/>
            <person name="Wilkinson J."/>
            <person name="Wilson A."/>
            <person name="Yadav S."/>
            <person name="Young G."/>
            <person name="Yu Q."/>
            <person name="Zembek L."/>
            <person name="Zhong D."/>
            <person name="Zimmer A."/>
            <person name="Zwirko Z."/>
            <person name="Jaffe D.B."/>
            <person name="Alvarez P."/>
            <person name="Brockman W."/>
            <person name="Butler J."/>
            <person name="Chin C."/>
            <person name="Gnerre S."/>
            <person name="Grabherr M."/>
            <person name="Kleber M."/>
            <person name="Mauceli E."/>
            <person name="MacCallum I."/>
        </authorList>
    </citation>
    <scope>NUCLEOTIDE SEQUENCE [LARGE SCALE GENOMIC DNA]</scope>
    <source>
        <strain evidence="4">MSH-3 / Tucson 14011-0111.49</strain>
    </source>
</reference>
<dbReference type="OrthoDB" id="109543at2759"/>
<dbReference type="PANTHER" id="PTHR24067">
    <property type="entry name" value="UBIQUITIN-CONJUGATING ENZYME E2"/>
    <property type="match status" value="1"/>
</dbReference>
<evidence type="ECO:0000313" key="3">
    <source>
        <dbReference type="EMBL" id="EDW35299.1"/>
    </source>
</evidence>
<dbReference type="SUPFAM" id="SSF54495">
    <property type="entry name" value="UBC-like"/>
    <property type="match status" value="1"/>
</dbReference>
<dbReference type="CDD" id="cd23802">
    <property type="entry name" value="UBCc_UBE2Q"/>
    <property type="match status" value="1"/>
</dbReference>
<gene>
    <name evidence="3" type="primary">Dper\GL20899</name>
    <name evidence="3" type="ORF">Dper_GL20899</name>
</gene>
<feature type="region of interest" description="Disordered" evidence="1">
    <location>
        <begin position="147"/>
        <end position="170"/>
    </location>
</feature>
<dbReference type="InterPro" id="IPR050113">
    <property type="entry name" value="Ub_conjugating_enzyme"/>
</dbReference>
<dbReference type="EMBL" id="CH479227">
    <property type="protein sequence ID" value="EDW35299.1"/>
    <property type="molecule type" value="Genomic_DNA"/>
</dbReference>
<organism evidence="4">
    <name type="scientific">Drosophila persimilis</name>
    <name type="common">Fruit fly</name>
    <dbReference type="NCBI Taxonomy" id="7234"/>
    <lineage>
        <taxon>Eukaryota</taxon>
        <taxon>Metazoa</taxon>
        <taxon>Ecdysozoa</taxon>
        <taxon>Arthropoda</taxon>
        <taxon>Hexapoda</taxon>
        <taxon>Insecta</taxon>
        <taxon>Pterygota</taxon>
        <taxon>Neoptera</taxon>
        <taxon>Endopterygota</taxon>
        <taxon>Diptera</taxon>
        <taxon>Brachycera</taxon>
        <taxon>Muscomorpha</taxon>
        <taxon>Ephydroidea</taxon>
        <taxon>Drosophilidae</taxon>
        <taxon>Drosophila</taxon>
        <taxon>Sophophora</taxon>
    </lineage>
</organism>
<evidence type="ECO:0000313" key="4">
    <source>
        <dbReference type="Proteomes" id="UP000008744"/>
    </source>
</evidence>
<dbReference type="Gene3D" id="3.10.110.10">
    <property type="entry name" value="Ubiquitin Conjugating Enzyme"/>
    <property type="match status" value="1"/>
</dbReference>
<dbReference type="HOGENOM" id="CLU_053863_0_0_1"/>
<dbReference type="STRING" id="7234.B4H975"/>
<proteinExistence type="predicted"/>
<dbReference type="PhylomeDB" id="B4H975"/>
<dbReference type="InterPro" id="IPR016135">
    <property type="entry name" value="UBQ-conjugating_enzyme/RWD"/>
</dbReference>
<dbReference type="SMR" id="B4H975"/>
<sequence length="389" mass="44252">MACLRELKLEIKTLEKIFTKDHERFQTLNSSLDEMEFRFIDAAGKRYEIMASITPDYPSSPPVWFAESEETSVASAVEMLSTTDGPDNHLICQVRILLRALCQLYNVPMPGDMDSLKFPLDVPQDEEPFGYCEEGVSDEVEFGFPAEEVDEQESEGETEEEGEDEDDTEIDLAIEPVVDDDSNKGLKKEDLATLNRLRGELRKTHLEGSQFCSVQSSDRLMKELRTVYKSDSFKKDMFSVELVNDSIYEWNVQIKSVDPDSLLHKDLLKLKESGEDGTILLRLSFNDKYPFEPPFVRVISPVIKNGYVHSGGAICMELLTKQGWSSAYTVEAMIIQISATLPRGKARVMLDPPLLRESMYSLPRARESFRHIMKYHEKGGWYTPPKSDG</sequence>
<name>B4H975_DROPE</name>
<keyword evidence="4" id="KW-1185">Reference proteome</keyword>
<accession>B4H975</accession>
<dbReference type="SMART" id="SM00212">
    <property type="entry name" value="UBCc"/>
    <property type="match status" value="1"/>
</dbReference>
<feature type="domain" description="UBC core" evidence="2">
    <location>
        <begin position="215"/>
        <end position="382"/>
    </location>
</feature>